<evidence type="ECO:0000256" key="2">
    <source>
        <dbReference type="SAM" id="SignalP"/>
    </source>
</evidence>
<name>A0A345JSM7_9GAMM</name>
<keyword evidence="2" id="KW-0732">Signal</keyword>
<protein>
    <recommendedName>
        <fullName evidence="5">17 kDa lipoprotein</fullName>
    </recommendedName>
</protein>
<dbReference type="OrthoDB" id="5625277at2"/>
<accession>A0A345JSM7</accession>
<dbReference type="NCBIfam" id="NF038367">
    <property type="entry name" value="OM_lipo_TUL4"/>
    <property type="match status" value="1"/>
</dbReference>
<dbReference type="EMBL" id="CP022375">
    <property type="protein sequence ID" value="AXH30323.1"/>
    <property type="molecule type" value="Genomic_DNA"/>
</dbReference>
<feature type="signal peptide" evidence="2">
    <location>
        <begin position="1"/>
        <end position="18"/>
    </location>
</feature>
<evidence type="ECO:0000256" key="1">
    <source>
        <dbReference type="SAM" id="MobiDB-lite"/>
    </source>
</evidence>
<sequence length="152" mass="16205">MKKIIKLSLLTLSIAGLASCSTLGLGGSDNSKAPAEDTAATQTVTTKQAATSTAVSKPTAKISLKKLGQDKIKASVYTTYNNNPQGSVRLQWQAPQGSKCHDTSFPITKYAEKNDKTWATVTTKQGNNYCSGKWTANVVYDKEVIASDSINV</sequence>
<feature type="compositionally biased region" description="Low complexity" evidence="1">
    <location>
        <begin position="38"/>
        <end position="57"/>
    </location>
</feature>
<dbReference type="Proteomes" id="UP000253862">
    <property type="component" value="Chromosome"/>
</dbReference>
<evidence type="ECO:0008006" key="5">
    <source>
        <dbReference type="Google" id="ProtNLM"/>
    </source>
</evidence>
<keyword evidence="4" id="KW-1185">Reference proteome</keyword>
<dbReference type="RefSeq" id="WP_071629587.1">
    <property type="nucleotide sequence ID" value="NZ_CP022375.1"/>
</dbReference>
<evidence type="ECO:0000313" key="4">
    <source>
        <dbReference type="Proteomes" id="UP000253862"/>
    </source>
</evidence>
<organism evidence="3 4">
    <name type="scientific">Francisella opportunistica</name>
    <dbReference type="NCBI Taxonomy" id="2016517"/>
    <lineage>
        <taxon>Bacteria</taxon>
        <taxon>Pseudomonadati</taxon>
        <taxon>Pseudomonadota</taxon>
        <taxon>Gammaproteobacteria</taxon>
        <taxon>Thiotrichales</taxon>
        <taxon>Francisellaceae</taxon>
        <taxon>Francisella</taxon>
    </lineage>
</organism>
<dbReference type="AlphaFoldDB" id="A0A345JSM7"/>
<dbReference type="KEGG" id="foo:CGC45_06885"/>
<reference evidence="3 4" key="1">
    <citation type="submission" date="2017-07" db="EMBL/GenBank/DDBJ databases">
        <title>Complete genome sequences and comparative analysis of the novel pathogen Francisella opportunistica.</title>
        <authorList>
            <person name="Dietrich E.A."/>
            <person name="Kingry L.C."/>
            <person name="Petersen J.M."/>
        </authorList>
    </citation>
    <scope>NUCLEOTIDE SEQUENCE [LARGE SCALE GENOMIC DNA]</scope>
    <source>
        <strain evidence="3 4">14-2155</strain>
    </source>
</reference>
<evidence type="ECO:0000313" key="3">
    <source>
        <dbReference type="EMBL" id="AXH30323.1"/>
    </source>
</evidence>
<gene>
    <name evidence="3" type="ORF">CGC43_06890</name>
</gene>
<feature type="region of interest" description="Disordered" evidence="1">
    <location>
        <begin position="28"/>
        <end position="57"/>
    </location>
</feature>
<dbReference type="PROSITE" id="PS51257">
    <property type="entry name" value="PROKAR_LIPOPROTEIN"/>
    <property type="match status" value="1"/>
</dbReference>
<proteinExistence type="predicted"/>
<feature type="chain" id="PRO_5016691551" description="17 kDa lipoprotein" evidence="2">
    <location>
        <begin position="19"/>
        <end position="152"/>
    </location>
</feature>